<dbReference type="GO" id="GO:0140825">
    <property type="term" value="F:lactoperoxidase activity"/>
    <property type="evidence" value="ECO:0007669"/>
    <property type="project" value="UniProtKB-EC"/>
</dbReference>
<feature type="disulfide bond" evidence="19">
    <location>
        <begin position="608"/>
        <end position="804"/>
    </location>
</feature>
<sequence length="808" mass="89768">MLRELNDRFPEQTVELLILSSALDHHNSFKSFNIGHLCKLAEKFYPADFSPSDLKVLEIELRYFQNDMHCLHCFKDLTTLPKLCQQLEETTLAENYRLLYRLIQLVLTLSVSTATTKRAFSCMRIIKNRLRIADEFLAYCMILHIEREFANNIDNEDIIEEFKISKPRRRCIFEGKYISMAAANSYQPVLVLFTTFVVAAAIVLAPTTCTAQLARDFYQQSCPQALQIIRSVVNEAINRETRMGASLLRLHFHDCFVNGCDGSILLDDTDNFTGEKTANANLNSVRGFDVIDEIKATLNTYCNGNVVSCADILAVAARDSVEILGGPSYSYEVQLGRRDATTAVLDDANRNIPPPTFDFSQLLSNFQSHGLGLQDLILLSGGHTIGLARCTTFRDRIYNDTNIDPEFAASLREGCPVNGGDDNTTPIDSTTTQFDTVYFKSLLQKKGLFHSDQELFKSDGSDSDNLVQHYANSPEDFKVDFGASMIKMGNIKPLTGYAAAIVLAPTTCTAQLTCDFYQQSCPQALQIIRSVVNEAINRERRMGASLLRLHFHDCFVNGCDGSILLDDTDNFTGEKTANANLNSVRGFDVIDEIKATLNTYCNGNVVSCADILAVAARDSVEILGGPSYSYEVQLGRRDATIAVLDDANRNIPPPTFDFSQLLSNFQSHGLGLQDLILLSGGHTIGLARCTTFRDRIYNDTNIDPEFAASLREGCPVNGGDDNTTPIDSTTTQFDTVYFKSLLQKKGLFHSDQELFKSDGSDSDNLVQHYANSPEDFKVDFGASMIKMGNINPLTGYAGEIRLNCRKIN</sequence>
<comment type="similarity">
    <text evidence="4">Belongs to the peroxidase family. Ascorbate peroxidase subfamily.</text>
</comment>
<dbReference type="GO" id="GO:0006979">
    <property type="term" value="P:response to oxidative stress"/>
    <property type="evidence" value="ECO:0007669"/>
    <property type="project" value="InterPro"/>
</dbReference>
<evidence type="ECO:0000256" key="4">
    <source>
        <dbReference type="ARBA" id="ARBA00006873"/>
    </source>
</evidence>
<keyword evidence="7" id="KW-0349">Heme</keyword>
<dbReference type="PROSITE" id="PS50873">
    <property type="entry name" value="PEROXIDASE_4"/>
    <property type="match status" value="2"/>
</dbReference>
<evidence type="ECO:0000256" key="3">
    <source>
        <dbReference type="ARBA" id="ARBA00004613"/>
    </source>
</evidence>
<dbReference type="GO" id="GO:0042744">
    <property type="term" value="P:hydrogen peroxide catabolic process"/>
    <property type="evidence" value="ECO:0007669"/>
    <property type="project" value="InterPro"/>
</dbReference>
<keyword evidence="13 19" id="KW-1015">Disulfide bond</keyword>
<dbReference type="Pfam" id="PF00141">
    <property type="entry name" value="peroxidase"/>
    <property type="match status" value="2"/>
</dbReference>
<feature type="binding site" evidence="17">
    <location>
        <position position="553"/>
    </location>
    <ligand>
        <name>Ca(2+)</name>
        <dbReference type="ChEBI" id="CHEBI:29108"/>
        <label>1</label>
    </ligand>
</feature>
<dbReference type="GO" id="GO:0005576">
    <property type="term" value="C:extracellular region"/>
    <property type="evidence" value="ECO:0007669"/>
    <property type="project" value="UniProtKB-SubCell"/>
</dbReference>
<dbReference type="InterPro" id="IPR019794">
    <property type="entry name" value="Peroxidases_AS"/>
</dbReference>
<dbReference type="EMBL" id="AP019302">
    <property type="protein sequence ID" value="BBH04570.1"/>
    <property type="molecule type" value="Genomic_DNA"/>
</dbReference>
<reference evidence="21" key="1">
    <citation type="journal article" date="2019" name="Science">
        <title>Mutation of a bHLH transcription factor allowed almond domestication.</title>
        <authorList>
            <person name="Sanchez-Perez R."/>
            <person name="Pavan S."/>
            <person name="Mazzeo R."/>
            <person name="Moldovan C."/>
            <person name="Aiese Cigliano R."/>
            <person name="Del Cueto J."/>
            <person name="Ricciardi F."/>
            <person name="Lotti C."/>
            <person name="Ricciardi L."/>
            <person name="Dicenta F."/>
            <person name="Lopez-Marques R.L."/>
            <person name="Lindberg Moller B."/>
        </authorList>
    </citation>
    <scope>NUCLEOTIDE SEQUENCE</scope>
</reference>
<dbReference type="CDD" id="cd00693">
    <property type="entry name" value="secretory_peroxidase"/>
    <property type="match status" value="2"/>
</dbReference>
<feature type="binding site" evidence="17">
    <location>
        <position position="683"/>
    </location>
    <ligand>
        <name>Ca(2+)</name>
        <dbReference type="ChEBI" id="CHEBI:29108"/>
        <label>2</label>
    </ligand>
</feature>
<keyword evidence="9" id="KW-0732">Signal</keyword>
<dbReference type="PANTHER" id="PTHR31388:SF123">
    <property type="entry name" value="PEROXIDASE RIP1"/>
    <property type="match status" value="1"/>
</dbReference>
<feature type="binding site" evidence="17">
    <location>
        <position position="574"/>
    </location>
    <ligand>
        <name>Ca(2+)</name>
        <dbReference type="ChEBI" id="CHEBI:29108"/>
        <label>1</label>
    </ligand>
</feature>
<evidence type="ECO:0000256" key="5">
    <source>
        <dbReference type="ARBA" id="ARBA00012313"/>
    </source>
</evidence>
<keyword evidence="14" id="KW-0325">Glycoprotein</keyword>
<feature type="binding site" evidence="17">
    <location>
        <position position="734"/>
    </location>
    <ligand>
        <name>Ca(2+)</name>
        <dbReference type="ChEBI" id="CHEBI:29108"/>
        <label>2</label>
    </ligand>
</feature>
<feature type="domain" description="Plant heme peroxidase family profile" evidence="20">
    <location>
        <begin position="212"/>
        <end position="518"/>
    </location>
</feature>
<evidence type="ECO:0000256" key="7">
    <source>
        <dbReference type="ARBA" id="ARBA00022617"/>
    </source>
</evidence>
<accession>A0A4Y1RJQ9</accession>
<proteinExistence type="inferred from homology"/>
<evidence type="ECO:0000256" key="14">
    <source>
        <dbReference type="ARBA" id="ARBA00023180"/>
    </source>
</evidence>
<feature type="binding site" evidence="17">
    <location>
        <position position="562"/>
    </location>
    <ligand>
        <name>Ca(2+)</name>
        <dbReference type="ChEBI" id="CHEBI:29108"/>
        <label>1</label>
    </ligand>
</feature>
<comment type="catalytic activity">
    <reaction evidence="1">
        <text>2 a phenolic donor + H2O2 = 2 a phenolic radical donor + 2 H2O</text>
        <dbReference type="Rhea" id="RHEA:56136"/>
        <dbReference type="ChEBI" id="CHEBI:15377"/>
        <dbReference type="ChEBI" id="CHEBI:16240"/>
        <dbReference type="ChEBI" id="CHEBI:139520"/>
        <dbReference type="ChEBI" id="CHEBI:139521"/>
        <dbReference type="EC" id="1.11.1.7"/>
    </reaction>
</comment>
<comment type="subcellular location">
    <subcellularLocation>
        <location evidence="3">Secreted</location>
    </subcellularLocation>
</comment>
<dbReference type="InterPro" id="IPR033905">
    <property type="entry name" value="Secretory_peroxidase"/>
</dbReference>
<dbReference type="InterPro" id="IPR010255">
    <property type="entry name" value="Haem_peroxidase_sf"/>
</dbReference>
<dbReference type="Gene3D" id="1.10.420.10">
    <property type="entry name" value="Peroxidase, domain 2"/>
    <property type="match status" value="2"/>
</dbReference>
<feature type="disulfide bond" evidence="19">
    <location>
        <begin position="554"/>
        <end position="559"/>
    </location>
</feature>
<evidence type="ECO:0000256" key="13">
    <source>
        <dbReference type="ARBA" id="ARBA00023157"/>
    </source>
</evidence>
<feature type="binding site" description="axial binding residue" evidence="17">
    <location>
        <position position="682"/>
    </location>
    <ligand>
        <name>heme b</name>
        <dbReference type="ChEBI" id="CHEBI:60344"/>
    </ligand>
    <ligandPart>
        <name>Fe</name>
        <dbReference type="ChEBI" id="CHEBI:18248"/>
    </ligandPart>
</feature>
<feature type="binding site" evidence="16">
    <location>
        <position position="652"/>
    </location>
    <ligand>
        <name>substrate</name>
    </ligand>
</feature>
<evidence type="ECO:0000256" key="1">
    <source>
        <dbReference type="ARBA" id="ARBA00000189"/>
    </source>
</evidence>
<feature type="disulfide bond" evidence="19">
    <location>
        <begin position="521"/>
        <end position="601"/>
    </location>
</feature>
<dbReference type="PROSITE" id="PS00435">
    <property type="entry name" value="PEROXIDASE_1"/>
    <property type="match status" value="2"/>
</dbReference>
<keyword evidence="12 17" id="KW-0408">Iron</keyword>
<evidence type="ECO:0000256" key="10">
    <source>
        <dbReference type="ARBA" id="ARBA00022837"/>
    </source>
</evidence>
<feature type="active site" description="Proton acceptor" evidence="15">
    <location>
        <position position="552"/>
    </location>
</feature>
<keyword evidence="11" id="KW-0560">Oxidoreductase</keyword>
<evidence type="ECO:0000256" key="12">
    <source>
        <dbReference type="ARBA" id="ARBA00023004"/>
    </source>
</evidence>
<dbReference type="GO" id="GO:0020037">
    <property type="term" value="F:heme binding"/>
    <property type="evidence" value="ECO:0007669"/>
    <property type="project" value="InterPro"/>
</dbReference>
<dbReference type="InterPro" id="IPR000823">
    <property type="entry name" value="Peroxidase_pln"/>
</dbReference>
<keyword evidence="10 17" id="KW-0106">Calcium</keyword>
<feature type="binding site" evidence="17">
    <location>
        <position position="558"/>
    </location>
    <ligand>
        <name>Ca(2+)</name>
        <dbReference type="ChEBI" id="CHEBI:29108"/>
        <label>1</label>
    </ligand>
</feature>
<dbReference type="FunFam" id="1.10.420.10:FF:000006">
    <property type="entry name" value="Peroxidase"/>
    <property type="match status" value="2"/>
</dbReference>
<gene>
    <name evidence="21" type="ORF">Prudu_015746</name>
</gene>
<dbReference type="InterPro" id="IPR019793">
    <property type="entry name" value="Peroxidases_heam-ligand_BS"/>
</dbReference>
<dbReference type="SUPFAM" id="SSF48113">
    <property type="entry name" value="Heme-dependent peroxidases"/>
    <property type="match status" value="2"/>
</dbReference>
<comment type="function">
    <text evidence="2">Removal of H(2)O(2), oxidation of toxic reductants, biosynthesis and degradation of lignin, suberization, auxin catabolism, response to environmental stresses such as wounding, pathogen attack and oxidative stress. These functions might be dependent on each isozyme/isoform in each plant tissue.</text>
</comment>
<evidence type="ECO:0000256" key="18">
    <source>
        <dbReference type="PIRSR" id="PIRSR600823-4"/>
    </source>
</evidence>
<dbReference type="PRINTS" id="PR00458">
    <property type="entry name" value="PEROXIDASE"/>
</dbReference>
<dbReference type="PROSITE" id="PS00436">
    <property type="entry name" value="PEROXIDASE_2"/>
    <property type="match status" value="2"/>
</dbReference>
<evidence type="ECO:0000256" key="6">
    <source>
        <dbReference type="ARBA" id="ARBA00022559"/>
    </source>
</evidence>
<evidence type="ECO:0000256" key="17">
    <source>
        <dbReference type="PIRSR" id="PIRSR600823-3"/>
    </source>
</evidence>
<evidence type="ECO:0000313" key="21">
    <source>
        <dbReference type="EMBL" id="BBH04570.1"/>
    </source>
</evidence>
<dbReference type="AlphaFoldDB" id="A0A4Y1RJQ9"/>
<evidence type="ECO:0000256" key="2">
    <source>
        <dbReference type="ARBA" id="ARBA00002322"/>
    </source>
</evidence>
<dbReference type="PRINTS" id="PR00461">
    <property type="entry name" value="PLPEROXIDASE"/>
</dbReference>
<dbReference type="InterPro" id="IPR002016">
    <property type="entry name" value="Haem_peroxidase"/>
</dbReference>
<comment type="cofactor">
    <cofactor evidence="17">
        <name>heme b</name>
        <dbReference type="ChEBI" id="CHEBI:60344"/>
    </cofactor>
    <text evidence="17">Binds 1 heme b (iron(II)-protoporphyrin IX) group per subunit.</text>
</comment>
<feature type="disulfide bond" evidence="19">
    <location>
        <begin position="689"/>
        <end position="714"/>
    </location>
</feature>
<dbReference type="Gene3D" id="1.10.520.10">
    <property type="match status" value="2"/>
</dbReference>
<evidence type="ECO:0000259" key="20">
    <source>
        <dbReference type="PROSITE" id="PS50873"/>
    </source>
</evidence>
<dbReference type="FunFam" id="1.10.520.10:FF:000009">
    <property type="entry name" value="Peroxidase"/>
    <property type="match status" value="2"/>
</dbReference>
<feature type="binding site" evidence="17">
    <location>
        <position position="556"/>
    </location>
    <ligand>
        <name>Ca(2+)</name>
        <dbReference type="ChEBI" id="CHEBI:29108"/>
        <label>1</label>
    </ligand>
</feature>
<keyword evidence="8 17" id="KW-0479">Metal-binding</keyword>
<evidence type="ECO:0000256" key="16">
    <source>
        <dbReference type="PIRSR" id="PIRSR600823-2"/>
    </source>
</evidence>
<name>A0A4Y1RJQ9_PRUDU</name>
<keyword evidence="6 21" id="KW-0575">Peroxidase</keyword>
<dbReference type="GO" id="GO:0046872">
    <property type="term" value="F:metal ion binding"/>
    <property type="evidence" value="ECO:0007669"/>
    <property type="project" value="UniProtKB-KW"/>
</dbReference>
<feature type="binding site" evidence="17">
    <location>
        <position position="560"/>
    </location>
    <ligand>
        <name>Ca(2+)</name>
        <dbReference type="ChEBI" id="CHEBI:29108"/>
        <label>1</label>
    </ligand>
</feature>
<evidence type="ECO:0000256" key="9">
    <source>
        <dbReference type="ARBA" id="ARBA00022729"/>
    </source>
</evidence>
<organism evidence="21">
    <name type="scientific">Prunus dulcis</name>
    <name type="common">Almond</name>
    <name type="synonym">Amygdalus dulcis</name>
    <dbReference type="NCBI Taxonomy" id="3755"/>
    <lineage>
        <taxon>Eukaryota</taxon>
        <taxon>Viridiplantae</taxon>
        <taxon>Streptophyta</taxon>
        <taxon>Embryophyta</taxon>
        <taxon>Tracheophyta</taxon>
        <taxon>Spermatophyta</taxon>
        <taxon>Magnoliopsida</taxon>
        <taxon>eudicotyledons</taxon>
        <taxon>Gunneridae</taxon>
        <taxon>Pentapetalae</taxon>
        <taxon>rosids</taxon>
        <taxon>fabids</taxon>
        <taxon>Rosales</taxon>
        <taxon>Rosaceae</taxon>
        <taxon>Amygdaloideae</taxon>
        <taxon>Amygdaleae</taxon>
        <taxon>Prunus</taxon>
    </lineage>
</organism>
<feature type="binding site" evidence="17">
    <location>
        <position position="727"/>
    </location>
    <ligand>
        <name>Ca(2+)</name>
        <dbReference type="ChEBI" id="CHEBI:29108"/>
        <label>2</label>
    </ligand>
</feature>
<feature type="site" description="Transition state stabilizer" evidence="18">
    <location>
        <position position="548"/>
    </location>
</feature>
<evidence type="ECO:0000256" key="8">
    <source>
        <dbReference type="ARBA" id="ARBA00022723"/>
    </source>
</evidence>
<protein>
    <recommendedName>
        <fullName evidence="5">peroxidase</fullName>
        <ecNumber evidence="5">1.11.1.7</ecNumber>
    </recommendedName>
</protein>
<dbReference type="PANTHER" id="PTHR31388">
    <property type="entry name" value="PEROXIDASE 72-RELATED"/>
    <property type="match status" value="1"/>
</dbReference>
<feature type="binding site" evidence="17">
    <location>
        <position position="730"/>
    </location>
    <ligand>
        <name>Ca(2+)</name>
        <dbReference type="ChEBI" id="CHEBI:29108"/>
        <label>2</label>
    </ligand>
</feature>
<evidence type="ECO:0000256" key="11">
    <source>
        <dbReference type="ARBA" id="ARBA00023002"/>
    </source>
</evidence>
<evidence type="ECO:0000256" key="19">
    <source>
        <dbReference type="PIRSR" id="PIRSR600823-5"/>
    </source>
</evidence>
<dbReference type="EC" id="1.11.1.7" evidence="5"/>
<comment type="cofactor">
    <cofactor evidence="17">
        <name>Ca(2+)</name>
        <dbReference type="ChEBI" id="CHEBI:29108"/>
    </cofactor>
    <text evidence="17">Binds 2 calcium ions per subunit.</text>
</comment>
<feature type="domain" description="Plant heme peroxidase family profile" evidence="20">
    <location>
        <begin position="511"/>
        <end position="808"/>
    </location>
</feature>
<evidence type="ECO:0000256" key="15">
    <source>
        <dbReference type="PIRSR" id="PIRSR600823-1"/>
    </source>
</evidence>